<evidence type="ECO:0000256" key="1">
    <source>
        <dbReference type="SAM" id="MobiDB-lite"/>
    </source>
</evidence>
<reference evidence="2 3" key="1">
    <citation type="submission" date="2017-06" db="EMBL/GenBank/DDBJ databases">
        <authorList>
            <person name="Kim H.J."/>
            <person name="Triplett B.A."/>
        </authorList>
    </citation>
    <scope>NUCLEOTIDE SEQUENCE [LARGE SCALE GENOMIC DNA]</scope>
    <source>
        <strain evidence="2">FRACA_ARgP5</strain>
    </source>
</reference>
<organism evidence="2 3">
    <name type="scientific">Frankia canadensis</name>
    <dbReference type="NCBI Taxonomy" id="1836972"/>
    <lineage>
        <taxon>Bacteria</taxon>
        <taxon>Bacillati</taxon>
        <taxon>Actinomycetota</taxon>
        <taxon>Actinomycetes</taxon>
        <taxon>Frankiales</taxon>
        <taxon>Frankiaceae</taxon>
        <taxon>Frankia</taxon>
    </lineage>
</organism>
<gene>
    <name evidence="2" type="ORF">FRACA_1020006</name>
</gene>
<sequence>MKHCRWRAGMDYSGEYDESKTPQGWGPDANNDLLDTVTLDGLPGLLTYARHVEGLAAPTATPVGRPPAQSGRGEGGEGRGDRRGNRGPGGAGAGDADGRRAVQAACRPVRSLRGVHRSQSRGLRQGRRSRPEEARPPVAAREPRRGRGHRRRDDHRPRRSGGVDQDRLPGAVRRPEVATATES</sequence>
<feature type="compositionally biased region" description="Basic and acidic residues" evidence="1">
    <location>
        <begin position="129"/>
        <end position="145"/>
    </location>
</feature>
<feature type="compositionally biased region" description="Gly residues" evidence="1">
    <location>
        <begin position="86"/>
        <end position="95"/>
    </location>
</feature>
<feature type="compositionally biased region" description="Basic and acidic residues" evidence="1">
    <location>
        <begin position="74"/>
        <end position="84"/>
    </location>
</feature>
<proteinExistence type="predicted"/>
<feature type="region of interest" description="Disordered" evidence="1">
    <location>
        <begin position="1"/>
        <end position="30"/>
    </location>
</feature>
<dbReference type="EMBL" id="FZMO01000005">
    <property type="protein sequence ID" value="SNQ45548.1"/>
    <property type="molecule type" value="Genomic_DNA"/>
</dbReference>
<evidence type="ECO:0000313" key="3">
    <source>
        <dbReference type="Proteomes" id="UP000234331"/>
    </source>
</evidence>
<name>A0A2I2KIR0_9ACTN</name>
<feature type="region of interest" description="Disordered" evidence="1">
    <location>
        <begin position="55"/>
        <end position="183"/>
    </location>
</feature>
<feature type="compositionally biased region" description="Basic residues" evidence="1">
    <location>
        <begin position="146"/>
        <end position="159"/>
    </location>
</feature>
<keyword evidence="3" id="KW-1185">Reference proteome</keyword>
<feature type="compositionally biased region" description="Basic residues" evidence="1">
    <location>
        <begin position="113"/>
        <end position="128"/>
    </location>
</feature>
<accession>A0A2I2KIR0</accession>
<evidence type="ECO:0000313" key="2">
    <source>
        <dbReference type="EMBL" id="SNQ45548.1"/>
    </source>
</evidence>
<dbReference type="AlphaFoldDB" id="A0A2I2KIR0"/>
<protein>
    <submittedName>
        <fullName evidence="2">Uncharacterized protein</fullName>
    </submittedName>
</protein>
<dbReference type="Proteomes" id="UP000234331">
    <property type="component" value="Unassembled WGS sequence"/>
</dbReference>